<comment type="caution">
    <text evidence="1">The sequence shown here is derived from an EMBL/GenBank/DDBJ whole genome shotgun (WGS) entry which is preliminary data.</text>
</comment>
<protein>
    <submittedName>
        <fullName evidence="1">Uncharacterized protein</fullName>
    </submittedName>
</protein>
<name>A0A0V0YSW7_TRISP</name>
<keyword evidence="4" id="KW-1185">Reference proteome</keyword>
<evidence type="ECO:0000313" key="2">
    <source>
        <dbReference type="EMBL" id="KRY05609.1"/>
    </source>
</evidence>
<organism evidence="1 4">
    <name type="scientific">Trichinella spiralis</name>
    <name type="common">Trichina worm</name>
    <dbReference type="NCBI Taxonomy" id="6334"/>
    <lineage>
        <taxon>Eukaryota</taxon>
        <taxon>Metazoa</taxon>
        <taxon>Ecdysozoa</taxon>
        <taxon>Nematoda</taxon>
        <taxon>Enoplea</taxon>
        <taxon>Dorylaimia</taxon>
        <taxon>Trichinellida</taxon>
        <taxon>Trichinellidae</taxon>
        <taxon>Trichinella</taxon>
    </lineage>
</organism>
<dbReference type="InParanoid" id="A0A0V0YSW7"/>
<dbReference type="AlphaFoldDB" id="A0A0V0YSW7"/>
<accession>A0A0V0YSW7</accession>
<evidence type="ECO:0000313" key="4">
    <source>
        <dbReference type="Proteomes" id="UP000054776"/>
    </source>
</evidence>
<dbReference type="EMBL" id="JYDH01003556">
    <property type="protein sequence ID" value="KRY05609.1"/>
    <property type="molecule type" value="Genomic_DNA"/>
</dbReference>
<dbReference type="EMBL" id="JYDH01005384">
    <property type="protein sequence ID" value="KRY03211.1"/>
    <property type="molecule type" value="Genomic_DNA"/>
</dbReference>
<reference evidence="1 4" key="1">
    <citation type="submission" date="2015-01" db="EMBL/GenBank/DDBJ databases">
        <title>Evolution of Trichinella species and genotypes.</title>
        <authorList>
            <person name="Korhonen P.K."/>
            <person name="Edoardo P."/>
            <person name="Giuseppe L.R."/>
            <person name="Gasser R.B."/>
        </authorList>
    </citation>
    <scope>NUCLEOTIDE SEQUENCE [LARGE SCALE GENOMIC DNA]</scope>
    <source>
        <strain evidence="1">ISS3</strain>
    </source>
</reference>
<evidence type="ECO:0000313" key="1">
    <source>
        <dbReference type="EMBL" id="KRY03211.1"/>
    </source>
</evidence>
<dbReference type="EMBL" id="JYDH01003546">
    <property type="protein sequence ID" value="KRY05625.1"/>
    <property type="molecule type" value="Genomic_DNA"/>
</dbReference>
<sequence>MQGLGEICPLSEPLDLGYFENYATRIAGNGLLYFSKRTVQAFAKP</sequence>
<gene>
    <name evidence="1" type="ORF">T01_13401</name>
    <name evidence="3" type="ORF">T01_14460</name>
    <name evidence="2" type="ORF">T01_15262</name>
</gene>
<evidence type="ECO:0000313" key="3">
    <source>
        <dbReference type="EMBL" id="KRY05625.1"/>
    </source>
</evidence>
<dbReference type="Proteomes" id="UP000054776">
    <property type="component" value="Unassembled WGS sequence"/>
</dbReference>
<proteinExistence type="predicted"/>